<evidence type="ECO:0000256" key="6">
    <source>
        <dbReference type="ARBA" id="ARBA00023136"/>
    </source>
</evidence>
<organism evidence="9 10">
    <name type="scientific">Methylomonas koyamae</name>
    <dbReference type="NCBI Taxonomy" id="702114"/>
    <lineage>
        <taxon>Bacteria</taxon>
        <taxon>Pseudomonadati</taxon>
        <taxon>Pseudomonadota</taxon>
        <taxon>Gammaproteobacteria</taxon>
        <taxon>Methylococcales</taxon>
        <taxon>Methylococcaceae</taxon>
        <taxon>Methylomonas</taxon>
    </lineage>
</organism>
<dbReference type="InterPro" id="IPR032816">
    <property type="entry name" value="VTT_dom"/>
</dbReference>
<comment type="similarity">
    <text evidence="2 7">Belongs to the DedA family.</text>
</comment>
<dbReference type="OrthoDB" id="21108at2"/>
<sequence>MDSIISLVENHIEYAPWIIFGLLLLAGFNVPVPEDGMLFVAATFAARNPEQLPQFFAAVYLGAYLSDLICYGLGRYLGPKLSHWRLFAKIMDQDKIDRVAGYYRNYGMLTLLFGRFVPFGVRNILFLTAGLGQMNAVKFAVADLVACTLSSAVFFSVYYRYGQKIVLIVQELNVALFVLALAVGAYFYFKRKNAA</sequence>
<keyword evidence="4 7" id="KW-0812">Transmembrane</keyword>
<proteinExistence type="inferred from homology"/>
<evidence type="ECO:0000259" key="8">
    <source>
        <dbReference type="Pfam" id="PF09335"/>
    </source>
</evidence>
<evidence type="ECO:0000256" key="4">
    <source>
        <dbReference type="ARBA" id="ARBA00022692"/>
    </source>
</evidence>
<dbReference type="GO" id="GO:0005886">
    <property type="term" value="C:plasma membrane"/>
    <property type="evidence" value="ECO:0007669"/>
    <property type="project" value="UniProtKB-SubCell"/>
</dbReference>
<comment type="caution">
    <text evidence="9">The sequence shown here is derived from an EMBL/GenBank/DDBJ whole genome shotgun (WGS) entry which is preliminary data.</text>
</comment>
<protein>
    <submittedName>
        <fullName evidence="9">Alkaline phosphatase</fullName>
    </submittedName>
</protein>
<evidence type="ECO:0000256" key="7">
    <source>
        <dbReference type="RuleBase" id="RU367016"/>
    </source>
</evidence>
<reference evidence="9 10" key="1">
    <citation type="submission" date="2016-03" db="EMBL/GenBank/DDBJ databases">
        <authorList>
            <person name="Ploux O."/>
        </authorList>
    </citation>
    <scope>NUCLEOTIDE SEQUENCE [LARGE SCALE GENOMIC DNA]</scope>
    <source>
        <strain evidence="9 10">R-45378</strain>
    </source>
</reference>
<name>A0A177N3V4_9GAMM</name>
<keyword evidence="3 7" id="KW-1003">Cell membrane</keyword>
<feature type="transmembrane region" description="Helical" evidence="7">
    <location>
        <begin position="52"/>
        <end position="74"/>
    </location>
</feature>
<feature type="transmembrane region" description="Helical" evidence="7">
    <location>
        <begin position="165"/>
        <end position="189"/>
    </location>
</feature>
<evidence type="ECO:0000256" key="3">
    <source>
        <dbReference type="ARBA" id="ARBA00022475"/>
    </source>
</evidence>
<evidence type="ECO:0000256" key="1">
    <source>
        <dbReference type="ARBA" id="ARBA00004651"/>
    </source>
</evidence>
<evidence type="ECO:0000313" key="10">
    <source>
        <dbReference type="Proteomes" id="UP000077857"/>
    </source>
</evidence>
<dbReference type="RefSeq" id="WP_064042190.1">
    <property type="nucleotide sequence ID" value="NZ_LUUJ01000116.1"/>
</dbReference>
<accession>A0A177N3V4</accession>
<comment type="subcellular location">
    <subcellularLocation>
        <location evidence="1 7">Cell membrane</location>
        <topology evidence="1 7">Multi-pass membrane protein</topology>
    </subcellularLocation>
</comment>
<dbReference type="AlphaFoldDB" id="A0A177N3V4"/>
<feature type="transmembrane region" description="Helical" evidence="7">
    <location>
        <begin position="14"/>
        <end position="32"/>
    </location>
</feature>
<dbReference type="Pfam" id="PF09335">
    <property type="entry name" value="VTT_dom"/>
    <property type="match status" value="1"/>
</dbReference>
<feature type="domain" description="VTT" evidence="8">
    <location>
        <begin position="33"/>
        <end position="157"/>
    </location>
</feature>
<evidence type="ECO:0000256" key="2">
    <source>
        <dbReference type="ARBA" id="ARBA00010792"/>
    </source>
</evidence>
<keyword evidence="5 7" id="KW-1133">Transmembrane helix</keyword>
<feature type="transmembrane region" description="Helical" evidence="7">
    <location>
        <begin position="139"/>
        <end position="159"/>
    </location>
</feature>
<dbReference type="EMBL" id="LUUJ01000116">
    <property type="protein sequence ID" value="OAI11820.1"/>
    <property type="molecule type" value="Genomic_DNA"/>
</dbReference>
<dbReference type="PANTHER" id="PTHR30353:SF15">
    <property type="entry name" value="INNER MEMBRANE PROTEIN YABI"/>
    <property type="match status" value="1"/>
</dbReference>
<evidence type="ECO:0000256" key="5">
    <source>
        <dbReference type="ARBA" id="ARBA00022989"/>
    </source>
</evidence>
<dbReference type="Proteomes" id="UP000077857">
    <property type="component" value="Unassembled WGS sequence"/>
</dbReference>
<evidence type="ECO:0000313" key="9">
    <source>
        <dbReference type="EMBL" id="OAI11820.1"/>
    </source>
</evidence>
<gene>
    <name evidence="9" type="ORF">A1507_19680</name>
</gene>
<keyword evidence="6 7" id="KW-0472">Membrane</keyword>
<feature type="transmembrane region" description="Helical" evidence="7">
    <location>
        <begin position="106"/>
        <end position="127"/>
    </location>
</feature>
<dbReference type="InterPro" id="IPR032818">
    <property type="entry name" value="DedA-like"/>
</dbReference>
<dbReference type="PANTHER" id="PTHR30353">
    <property type="entry name" value="INNER MEMBRANE PROTEIN DEDA-RELATED"/>
    <property type="match status" value="1"/>
</dbReference>